<proteinExistence type="predicted"/>
<dbReference type="InterPro" id="IPR019931">
    <property type="entry name" value="LPXTG_anchor"/>
</dbReference>
<evidence type="ECO:0000313" key="9">
    <source>
        <dbReference type="EMBL" id="SDK07596.1"/>
    </source>
</evidence>
<protein>
    <submittedName>
        <fullName evidence="9">LPXTG-motif cell wall anchor domain-containing protein</fullName>
    </submittedName>
</protein>
<evidence type="ECO:0000256" key="2">
    <source>
        <dbReference type="ARBA" id="ARBA00022512"/>
    </source>
</evidence>
<evidence type="ECO:0000256" key="6">
    <source>
        <dbReference type="SAM" id="MobiDB-lite"/>
    </source>
</evidence>
<reference evidence="10" key="1">
    <citation type="submission" date="2016-10" db="EMBL/GenBank/DDBJ databases">
        <authorList>
            <person name="Varghese N."/>
            <person name="Submissions S."/>
        </authorList>
    </citation>
    <scope>NUCLEOTIDE SEQUENCE [LARGE SCALE GENOMIC DNA]</scope>
    <source>
        <strain evidence="10">CGMCC 1.8911</strain>
    </source>
</reference>
<feature type="compositionally biased region" description="Acidic residues" evidence="6">
    <location>
        <begin position="255"/>
        <end position="264"/>
    </location>
</feature>
<keyword evidence="2" id="KW-0134">Cell wall</keyword>
<dbReference type="PROSITE" id="PS50847">
    <property type="entry name" value="GRAM_POS_ANCHORING"/>
    <property type="match status" value="1"/>
</dbReference>
<evidence type="ECO:0000256" key="5">
    <source>
        <dbReference type="ARBA" id="ARBA00023088"/>
    </source>
</evidence>
<feature type="compositionally biased region" description="Polar residues" evidence="6">
    <location>
        <begin position="194"/>
        <end position="204"/>
    </location>
</feature>
<dbReference type="Proteomes" id="UP000242700">
    <property type="component" value="Unassembled WGS sequence"/>
</dbReference>
<feature type="compositionally biased region" description="Polar residues" evidence="6">
    <location>
        <begin position="268"/>
        <end position="278"/>
    </location>
</feature>
<feature type="compositionally biased region" description="Acidic residues" evidence="6">
    <location>
        <begin position="58"/>
        <end position="79"/>
    </location>
</feature>
<gene>
    <name evidence="9" type="ORF">SAMN05216187_104238</name>
</gene>
<keyword evidence="3" id="KW-0964">Secreted</keyword>
<feature type="compositionally biased region" description="Acidic residues" evidence="6">
    <location>
        <begin position="163"/>
        <end position="183"/>
    </location>
</feature>
<dbReference type="EMBL" id="FNFI01000004">
    <property type="protein sequence ID" value="SDK07596.1"/>
    <property type="molecule type" value="Genomic_DNA"/>
</dbReference>
<evidence type="ECO:0000256" key="1">
    <source>
        <dbReference type="ARBA" id="ARBA00004168"/>
    </source>
</evidence>
<feature type="compositionally biased region" description="Acidic residues" evidence="6">
    <location>
        <begin position="218"/>
        <end position="230"/>
    </location>
</feature>
<keyword evidence="4 7" id="KW-0732">Signal</keyword>
<dbReference type="RefSeq" id="WP_176760594.1">
    <property type="nucleotide sequence ID" value="NZ_FNFI01000004.1"/>
</dbReference>
<feature type="compositionally biased region" description="Low complexity" evidence="6">
    <location>
        <begin position="205"/>
        <end position="214"/>
    </location>
</feature>
<dbReference type="STRING" id="586411.SAMN05216187_104238"/>
<feature type="compositionally biased region" description="Low complexity" evidence="6">
    <location>
        <begin position="107"/>
        <end position="117"/>
    </location>
</feature>
<feature type="signal peptide" evidence="7">
    <location>
        <begin position="1"/>
        <end position="28"/>
    </location>
</feature>
<evidence type="ECO:0000313" key="10">
    <source>
        <dbReference type="Proteomes" id="UP000242700"/>
    </source>
</evidence>
<feature type="region of interest" description="Disordered" evidence="6">
    <location>
        <begin position="356"/>
        <end position="378"/>
    </location>
</feature>
<evidence type="ECO:0000256" key="7">
    <source>
        <dbReference type="SAM" id="SignalP"/>
    </source>
</evidence>
<feature type="region of interest" description="Disordered" evidence="6">
    <location>
        <begin position="33"/>
        <end position="302"/>
    </location>
</feature>
<evidence type="ECO:0000256" key="4">
    <source>
        <dbReference type="ARBA" id="ARBA00022729"/>
    </source>
</evidence>
<keyword evidence="5" id="KW-0572">Peptidoglycan-anchor</keyword>
<feature type="chain" id="PRO_5017415916" evidence="7">
    <location>
        <begin position="29"/>
        <end position="405"/>
    </location>
</feature>
<feature type="compositionally biased region" description="Polar residues" evidence="6">
    <location>
        <begin position="47"/>
        <end position="56"/>
    </location>
</feature>
<sequence>MRKSKVNKMKLASVLLLSTVLIPNIAYADEEIDESMEAETAVDPAETENSGQTAQDTVTEENTDVNEEVTNEEPVEESLEIPPSINNENDIETNAESADNAEETVDDSSGTNDGSDSPILQPAEPGEEPEETGAAEDSESDNIPAEVPEETGNTDDSNTGDYTEGEEETPEAEIPEQEDETQTEENVPSEPDSGESSENQDNNFETPELPTEPIEPLEPVEPEEPAETEPSEQPNTEVEQNSGDGDNNNVPAEEVPAESTEEPVENTAPENSGSTDTEGTQKDEANTEANHSTAGNGPKKLYRYDYGDILEGITFKEENLQNDISTLDQRVSRVMSSKIIEEKNLTEAQKLELQEQVKSEKTNTYDGEELPNTGETSHPNYALAGLLTVFGGALLIKSKKTKTDN</sequence>
<dbReference type="NCBIfam" id="TIGR01167">
    <property type="entry name" value="LPXTG_anchor"/>
    <property type="match status" value="1"/>
</dbReference>
<evidence type="ECO:0000256" key="3">
    <source>
        <dbReference type="ARBA" id="ARBA00022525"/>
    </source>
</evidence>
<accession>A0A1G8YXT4</accession>
<feature type="compositionally biased region" description="Polar residues" evidence="6">
    <location>
        <begin position="235"/>
        <end position="250"/>
    </location>
</feature>
<name>A0A1G8YXT4_9STAP</name>
<dbReference type="AlphaFoldDB" id="A0A1G8YXT4"/>
<dbReference type="Pfam" id="PF00746">
    <property type="entry name" value="Gram_pos_anchor"/>
    <property type="match status" value="1"/>
</dbReference>
<organism evidence="9 10">
    <name type="scientific">Jeotgalicoccus aerolatus</name>
    <dbReference type="NCBI Taxonomy" id="709510"/>
    <lineage>
        <taxon>Bacteria</taxon>
        <taxon>Bacillati</taxon>
        <taxon>Bacillota</taxon>
        <taxon>Bacilli</taxon>
        <taxon>Bacillales</taxon>
        <taxon>Staphylococcaceae</taxon>
        <taxon>Jeotgalicoccus</taxon>
    </lineage>
</organism>
<comment type="subcellular location">
    <subcellularLocation>
        <location evidence="1">Secreted</location>
        <location evidence="1">Cell wall</location>
        <topology evidence="1">Peptidoglycan-anchor</topology>
    </subcellularLocation>
</comment>
<feature type="domain" description="Gram-positive cocci surface proteins LPxTG" evidence="8">
    <location>
        <begin position="370"/>
        <end position="405"/>
    </location>
</feature>
<feature type="compositionally biased region" description="Acidic residues" evidence="6">
    <location>
        <begin position="89"/>
        <end position="106"/>
    </location>
</feature>
<feature type="compositionally biased region" description="Acidic residues" evidence="6">
    <location>
        <begin position="125"/>
        <end position="140"/>
    </location>
</feature>
<evidence type="ECO:0000259" key="8">
    <source>
        <dbReference type="PROSITE" id="PS50847"/>
    </source>
</evidence>